<sequence>MGQQKQYIPLPEYESLVARWLKNYDSSNYSDSFAGSVLRSTHRLIEKPFGPDIRFSRVLEVGAGTLAHLPFVRHRFDNYIATDSDQTVLDSASKRALPPGVALMRADAYPLNYDDSSFDRVIATHVLEHVPFPHLALQEWVRILKPRGVLSLILPCDPGMAWRFGRYFGPRGRAEMAGLPYDYYMAREHINSIFNLRQILQYHFPRRHVTWWPLRLPFPDINLIYAGNFYV</sequence>
<dbReference type="Gene3D" id="3.40.50.150">
    <property type="entry name" value="Vaccinia Virus protein VP39"/>
    <property type="match status" value="1"/>
</dbReference>
<keyword evidence="2" id="KW-0489">Methyltransferase</keyword>
<reference evidence="2 3" key="1">
    <citation type="submission" date="2017-07" db="EMBL/GenBank/DDBJ databases">
        <title>Draft Genome Sequences of Select Purple Nonsulfur Bacteria.</title>
        <authorList>
            <person name="Lasarre B."/>
            <person name="Mckinlay J.B."/>
        </authorList>
    </citation>
    <scope>NUCLEOTIDE SEQUENCE [LARGE SCALE GENOMIC DNA]</scope>
    <source>
        <strain evidence="2 3">DSM 5909</strain>
    </source>
</reference>
<gene>
    <name evidence="2" type="ORF">CH341_19285</name>
</gene>
<keyword evidence="3" id="KW-1185">Reference proteome</keyword>
<dbReference type="RefSeq" id="WP_111420632.1">
    <property type="nucleotide sequence ID" value="NZ_NPEX01000150.1"/>
</dbReference>
<dbReference type="GO" id="GO:0032259">
    <property type="term" value="P:methylation"/>
    <property type="evidence" value="ECO:0007669"/>
    <property type="project" value="UniProtKB-KW"/>
</dbReference>
<dbReference type="EMBL" id="NPEX01000150">
    <property type="protein sequence ID" value="RAI42485.1"/>
    <property type="molecule type" value="Genomic_DNA"/>
</dbReference>
<evidence type="ECO:0000313" key="2">
    <source>
        <dbReference type="EMBL" id="RAI42485.1"/>
    </source>
</evidence>
<dbReference type="Pfam" id="PF08241">
    <property type="entry name" value="Methyltransf_11"/>
    <property type="match status" value="1"/>
</dbReference>
<dbReference type="InterPro" id="IPR013216">
    <property type="entry name" value="Methyltransf_11"/>
</dbReference>
<evidence type="ECO:0000259" key="1">
    <source>
        <dbReference type="Pfam" id="PF08241"/>
    </source>
</evidence>
<dbReference type="GO" id="GO:0008757">
    <property type="term" value="F:S-adenosylmethionine-dependent methyltransferase activity"/>
    <property type="evidence" value="ECO:0007669"/>
    <property type="project" value="InterPro"/>
</dbReference>
<organism evidence="2 3">
    <name type="scientific">Rhodoplanes roseus</name>
    <dbReference type="NCBI Taxonomy" id="29409"/>
    <lineage>
        <taxon>Bacteria</taxon>
        <taxon>Pseudomonadati</taxon>
        <taxon>Pseudomonadota</taxon>
        <taxon>Alphaproteobacteria</taxon>
        <taxon>Hyphomicrobiales</taxon>
        <taxon>Nitrobacteraceae</taxon>
        <taxon>Rhodoplanes</taxon>
    </lineage>
</organism>
<dbReference type="InterPro" id="IPR029063">
    <property type="entry name" value="SAM-dependent_MTases_sf"/>
</dbReference>
<proteinExistence type="predicted"/>
<dbReference type="SUPFAM" id="SSF53335">
    <property type="entry name" value="S-adenosyl-L-methionine-dependent methyltransferases"/>
    <property type="match status" value="1"/>
</dbReference>
<dbReference type="PANTHER" id="PTHR43861">
    <property type="entry name" value="TRANS-ACONITATE 2-METHYLTRANSFERASE-RELATED"/>
    <property type="match status" value="1"/>
</dbReference>
<dbReference type="CDD" id="cd02440">
    <property type="entry name" value="AdoMet_MTases"/>
    <property type="match status" value="1"/>
</dbReference>
<evidence type="ECO:0000313" key="3">
    <source>
        <dbReference type="Proteomes" id="UP000249130"/>
    </source>
</evidence>
<protein>
    <submittedName>
        <fullName evidence="2">SAM-dependent methyltransferase</fullName>
    </submittedName>
</protein>
<keyword evidence="2" id="KW-0808">Transferase</keyword>
<dbReference type="Proteomes" id="UP000249130">
    <property type="component" value="Unassembled WGS sequence"/>
</dbReference>
<name>A0A327KY30_9BRAD</name>
<feature type="domain" description="Methyltransferase type 11" evidence="1">
    <location>
        <begin position="59"/>
        <end position="151"/>
    </location>
</feature>
<comment type="caution">
    <text evidence="2">The sequence shown here is derived from an EMBL/GenBank/DDBJ whole genome shotgun (WGS) entry which is preliminary data.</text>
</comment>
<dbReference type="OrthoDB" id="21342at2"/>
<accession>A0A327KY30</accession>
<dbReference type="AlphaFoldDB" id="A0A327KY30"/>